<sequence>MNNITAAKLLSTAKTLITYADFKEITVNQHYKKFTPERDSDLEVISLTRKEFTQLINFDLKGNTRLENIRDVFLFSCATGLRYSDLAQLAWHQIEEDSIRQRSVKRKRLVDIPLNHISLRILAKYAGLPKPLPVISNQKSNNALHDLFRETKLNTNIEIIRYKGAERIAAVFPKHELISMYSGRKTFATLSIGEGKTIPEVMAWGGWTDYRSFKRYVNVQGAQMGNNLTNIWS</sequence>
<dbReference type="GO" id="GO:0006310">
    <property type="term" value="P:DNA recombination"/>
    <property type="evidence" value="ECO:0007669"/>
    <property type="project" value="UniProtKB-KW"/>
</dbReference>
<dbReference type="InterPro" id="IPR011010">
    <property type="entry name" value="DNA_brk_join_enz"/>
</dbReference>
<accession>A0A1A9I4X9</accession>
<dbReference type="GO" id="GO:0015074">
    <property type="term" value="P:DNA integration"/>
    <property type="evidence" value="ECO:0007669"/>
    <property type="project" value="InterPro"/>
</dbReference>
<proteinExistence type="predicted"/>
<protein>
    <recommendedName>
        <fullName evidence="2">Tyr recombinase domain-containing protein</fullName>
    </recommendedName>
</protein>
<name>A0A1A9I4X9_9BACT</name>
<keyword evidence="1" id="KW-0233">DNA recombination</keyword>
<dbReference type="KEGG" id="nia:A8C56_12805"/>
<gene>
    <name evidence="3" type="ORF">A8C56_12805</name>
</gene>
<dbReference type="Proteomes" id="UP000077667">
    <property type="component" value="Chromosome"/>
</dbReference>
<organism evidence="3 4">
    <name type="scientific">Niabella ginsenosidivorans</name>
    <dbReference type="NCBI Taxonomy" id="1176587"/>
    <lineage>
        <taxon>Bacteria</taxon>
        <taxon>Pseudomonadati</taxon>
        <taxon>Bacteroidota</taxon>
        <taxon>Chitinophagia</taxon>
        <taxon>Chitinophagales</taxon>
        <taxon>Chitinophagaceae</taxon>
        <taxon>Niabella</taxon>
    </lineage>
</organism>
<dbReference type="OrthoDB" id="1493636at2"/>
<feature type="domain" description="Tyr recombinase" evidence="2">
    <location>
        <begin position="47"/>
        <end position="220"/>
    </location>
</feature>
<reference evidence="3 4" key="1">
    <citation type="submission" date="2016-05" db="EMBL/GenBank/DDBJ databases">
        <title>Niabella ginsenosidivorans BS26 whole genome sequencing.</title>
        <authorList>
            <person name="Im W.T."/>
            <person name="Siddiqi M.Z."/>
        </authorList>
    </citation>
    <scope>NUCLEOTIDE SEQUENCE [LARGE SCALE GENOMIC DNA]</scope>
    <source>
        <strain evidence="3 4">BS26</strain>
    </source>
</reference>
<dbReference type="RefSeq" id="WP_067756632.1">
    <property type="nucleotide sequence ID" value="NZ_CP015772.1"/>
</dbReference>
<evidence type="ECO:0000313" key="4">
    <source>
        <dbReference type="Proteomes" id="UP000077667"/>
    </source>
</evidence>
<dbReference type="InterPro" id="IPR013762">
    <property type="entry name" value="Integrase-like_cat_sf"/>
</dbReference>
<dbReference type="AlphaFoldDB" id="A0A1A9I4X9"/>
<dbReference type="Pfam" id="PF00589">
    <property type="entry name" value="Phage_integrase"/>
    <property type="match status" value="1"/>
</dbReference>
<dbReference type="GO" id="GO:0003677">
    <property type="term" value="F:DNA binding"/>
    <property type="evidence" value="ECO:0007669"/>
    <property type="project" value="InterPro"/>
</dbReference>
<dbReference type="SUPFAM" id="SSF56349">
    <property type="entry name" value="DNA breaking-rejoining enzymes"/>
    <property type="match status" value="1"/>
</dbReference>
<evidence type="ECO:0000313" key="3">
    <source>
        <dbReference type="EMBL" id="ANH81742.1"/>
    </source>
</evidence>
<keyword evidence="4" id="KW-1185">Reference proteome</keyword>
<evidence type="ECO:0000256" key="1">
    <source>
        <dbReference type="ARBA" id="ARBA00023172"/>
    </source>
</evidence>
<dbReference type="InterPro" id="IPR002104">
    <property type="entry name" value="Integrase_catalytic"/>
</dbReference>
<dbReference type="EMBL" id="CP015772">
    <property type="protein sequence ID" value="ANH81742.1"/>
    <property type="molecule type" value="Genomic_DNA"/>
</dbReference>
<evidence type="ECO:0000259" key="2">
    <source>
        <dbReference type="Pfam" id="PF00589"/>
    </source>
</evidence>
<dbReference type="Gene3D" id="1.10.443.10">
    <property type="entry name" value="Intergrase catalytic core"/>
    <property type="match status" value="1"/>
</dbReference>
<dbReference type="STRING" id="1176587.A8C56_12805"/>